<name>A0ABV1NTR5_9ACTN</name>
<dbReference type="InterPro" id="IPR041698">
    <property type="entry name" value="Methyltransf_25"/>
</dbReference>
<dbReference type="PANTHER" id="PTHR13627">
    <property type="entry name" value="FUKUTIN RELATED PROTEIN"/>
    <property type="match status" value="1"/>
</dbReference>
<evidence type="ECO:0000313" key="3">
    <source>
        <dbReference type="Proteomes" id="UP001482520"/>
    </source>
</evidence>
<dbReference type="GO" id="GO:0032259">
    <property type="term" value="P:methylation"/>
    <property type="evidence" value="ECO:0007669"/>
    <property type="project" value="UniProtKB-KW"/>
</dbReference>
<evidence type="ECO:0000313" key="2">
    <source>
        <dbReference type="EMBL" id="MEQ7845899.1"/>
    </source>
</evidence>
<protein>
    <submittedName>
        <fullName evidence="2">Methyltransferase domain-containing protein</fullName>
    </submittedName>
</protein>
<evidence type="ECO:0000259" key="1">
    <source>
        <dbReference type="Pfam" id="PF13649"/>
    </source>
</evidence>
<dbReference type="InterPro" id="IPR052613">
    <property type="entry name" value="LicD_transferase"/>
</dbReference>
<dbReference type="GO" id="GO:0008168">
    <property type="term" value="F:methyltransferase activity"/>
    <property type="evidence" value="ECO:0007669"/>
    <property type="project" value="UniProtKB-KW"/>
</dbReference>
<dbReference type="EMBL" id="JBEGDP010000001">
    <property type="protein sequence ID" value="MEQ7845899.1"/>
    <property type="molecule type" value="Genomic_DNA"/>
</dbReference>
<dbReference type="CDD" id="cd02440">
    <property type="entry name" value="AdoMet_MTases"/>
    <property type="match status" value="1"/>
</dbReference>
<sequence>MPRLPEVVDVDRAGLLLGDSDDVLLDVLLDGRRVWSLWTERVAGRTPSPSGPPGAVAVPWPRELAQALDGPVRMTVCCGETVLLDREVVMGPGPDRVRLVDREGRDLVVDNHGRLAVAFGDQGEEATALLLDATARLLADLEEAGVEPFVAYGTLLGAVREGSFVGHDNDVDLAYLSSHEHPVDVILESYRVQRHLIRAGHDTTRYSGAAFRVDLTVSDGTRRTIDVFAGALVEGHLMLMGELWVPYDRSALLPRSSVVLEGRSLPAPADPEALLAATYGPSWRRPDPAFAYAPPAATTRRLDGWFRGTRAARNHWDRRYSDAVHHGPVRKPHDLARLLHRREAEDCEVVDVGCGRGQDAVWLARRGHPVLGLDFSPNGFARLHARSQEEGWGADFASMNLLELRQVMLWGARLARREGPRAVLARHVADATSDRGRRHLWRLAAMALSGGGRLYLEFVLPPADPPLPQHLLLHGLDPDQVRSEVLARGARVVEEAAVDVTHTGQPPAGGIEDETPLRGYRMVMEWRA</sequence>
<dbReference type="InterPro" id="IPR029063">
    <property type="entry name" value="SAM-dependent_MTases_sf"/>
</dbReference>
<dbReference type="Proteomes" id="UP001482520">
    <property type="component" value="Unassembled WGS sequence"/>
</dbReference>
<gene>
    <name evidence="2" type="ORF">V6R90_01320</name>
</gene>
<keyword evidence="3" id="KW-1185">Reference proteome</keyword>
<keyword evidence="2" id="KW-0489">Methyltransferase</keyword>
<reference evidence="2 3" key="1">
    <citation type="submission" date="2024-02" db="EMBL/GenBank/DDBJ databases">
        <title>Full genome sequence of Nocardioides kribbensis.</title>
        <authorList>
            <person name="Poletto B.L."/>
            <person name="Silva G."/>
            <person name="Galante D."/>
            <person name="Campos K.R."/>
            <person name="Santos M.B.N."/>
            <person name="Sacchi C.T."/>
        </authorList>
    </citation>
    <scope>NUCLEOTIDE SEQUENCE [LARGE SCALE GENOMIC DNA]</scope>
    <source>
        <strain evidence="2 3">O4R</strain>
    </source>
</reference>
<dbReference type="Pfam" id="PF13649">
    <property type="entry name" value="Methyltransf_25"/>
    <property type="match status" value="1"/>
</dbReference>
<feature type="domain" description="Methyltransferase" evidence="1">
    <location>
        <begin position="349"/>
        <end position="404"/>
    </location>
</feature>
<accession>A0ABV1NTR5</accession>
<dbReference type="RefSeq" id="WP_349803568.1">
    <property type="nucleotide sequence ID" value="NZ_JBEGDP010000001.1"/>
</dbReference>
<dbReference type="PANTHER" id="PTHR13627:SF31">
    <property type="entry name" value="RIBITOL 5-PHOSPHATE TRANSFERASE FKRP"/>
    <property type="match status" value="1"/>
</dbReference>
<proteinExistence type="predicted"/>
<comment type="caution">
    <text evidence="2">The sequence shown here is derived from an EMBL/GenBank/DDBJ whole genome shotgun (WGS) entry which is preliminary data.</text>
</comment>
<dbReference type="SUPFAM" id="SSF53335">
    <property type="entry name" value="S-adenosyl-L-methionine-dependent methyltransferases"/>
    <property type="match status" value="1"/>
</dbReference>
<organism evidence="2 3">
    <name type="scientific">Nocardioides kribbensis</name>
    <dbReference type="NCBI Taxonomy" id="305517"/>
    <lineage>
        <taxon>Bacteria</taxon>
        <taxon>Bacillati</taxon>
        <taxon>Actinomycetota</taxon>
        <taxon>Actinomycetes</taxon>
        <taxon>Propionibacteriales</taxon>
        <taxon>Nocardioidaceae</taxon>
        <taxon>Nocardioides</taxon>
    </lineage>
</organism>
<keyword evidence="2" id="KW-0808">Transferase</keyword>
<dbReference type="Gene3D" id="3.40.50.150">
    <property type="entry name" value="Vaccinia Virus protein VP39"/>
    <property type="match status" value="1"/>
</dbReference>